<dbReference type="SUPFAM" id="SSF55909">
    <property type="entry name" value="Pentein"/>
    <property type="match status" value="1"/>
</dbReference>
<comment type="similarity">
    <text evidence="1">Belongs to the DDAH family.</text>
</comment>
<dbReference type="InterPro" id="IPR033199">
    <property type="entry name" value="DDAH-like"/>
</dbReference>
<keyword evidence="4" id="KW-1185">Reference proteome</keyword>
<dbReference type="EMBL" id="JBHUII010000001">
    <property type="protein sequence ID" value="MFD2205016.1"/>
    <property type="molecule type" value="Genomic_DNA"/>
</dbReference>
<evidence type="ECO:0000313" key="4">
    <source>
        <dbReference type="Proteomes" id="UP001597294"/>
    </source>
</evidence>
<gene>
    <name evidence="3" type="ORF">ACFSKO_05325</name>
</gene>
<evidence type="ECO:0000256" key="2">
    <source>
        <dbReference type="ARBA" id="ARBA00022801"/>
    </source>
</evidence>
<organism evidence="3 4">
    <name type="scientific">Kiloniella antarctica</name>
    <dbReference type="NCBI Taxonomy" id="1550907"/>
    <lineage>
        <taxon>Bacteria</taxon>
        <taxon>Pseudomonadati</taxon>
        <taxon>Pseudomonadota</taxon>
        <taxon>Alphaproteobacteria</taxon>
        <taxon>Rhodospirillales</taxon>
        <taxon>Kiloniellaceae</taxon>
        <taxon>Kiloniella</taxon>
    </lineage>
</organism>
<proteinExistence type="inferred from homology"/>
<dbReference type="Gene3D" id="3.75.10.10">
    <property type="entry name" value="L-arginine/glycine Amidinotransferase, Chain A"/>
    <property type="match status" value="1"/>
</dbReference>
<evidence type="ECO:0000256" key="1">
    <source>
        <dbReference type="ARBA" id="ARBA00008532"/>
    </source>
</evidence>
<dbReference type="Proteomes" id="UP001597294">
    <property type="component" value="Unassembled WGS sequence"/>
</dbReference>
<keyword evidence="2" id="KW-0378">Hydrolase</keyword>
<dbReference type="PANTHER" id="PTHR12737">
    <property type="entry name" value="DIMETHYLARGININE DIMETHYLAMINOHYDROLASE"/>
    <property type="match status" value="1"/>
</dbReference>
<sequence>MSQPGLSHRFTKAIVRQPSKSITMGLRADDRGEPDADQFAQDHKTYISALERAGVSVSTYPPLEEFPDSVFVEDAALCFPEGAVILRPGAPSRTGEAEIMHQLLVSYFEDIERIEDDEGYVDGGDILVTEHAVLVGLSERTNQAGFDALKKKIAKWGYEAKAINTPEGVLHFKTDCGLIGPNAVLATYRLSDAECFSGMKIVEVPRGEETAANAICVNDTVLLSAGFPKTEELLRSEGYQITLIPTQQAALVDGGPSCMSLRFNPIKV</sequence>
<dbReference type="RefSeq" id="WP_380249156.1">
    <property type="nucleotide sequence ID" value="NZ_JBHUII010000001.1"/>
</dbReference>
<evidence type="ECO:0000313" key="3">
    <source>
        <dbReference type="EMBL" id="MFD2205016.1"/>
    </source>
</evidence>
<dbReference type="PANTHER" id="PTHR12737:SF9">
    <property type="entry name" value="DIMETHYLARGININASE"/>
    <property type="match status" value="1"/>
</dbReference>
<dbReference type="Pfam" id="PF02274">
    <property type="entry name" value="ADI"/>
    <property type="match status" value="1"/>
</dbReference>
<accession>A0ABW5BHS2</accession>
<protein>
    <submittedName>
        <fullName evidence="3">Dimethylarginine dimethylaminohydrolase family protein</fullName>
    </submittedName>
</protein>
<reference evidence="4" key="1">
    <citation type="journal article" date="2019" name="Int. J. Syst. Evol. Microbiol.">
        <title>The Global Catalogue of Microorganisms (GCM) 10K type strain sequencing project: providing services to taxonomists for standard genome sequencing and annotation.</title>
        <authorList>
            <consortium name="The Broad Institute Genomics Platform"/>
            <consortium name="The Broad Institute Genome Sequencing Center for Infectious Disease"/>
            <person name="Wu L."/>
            <person name="Ma J."/>
        </authorList>
    </citation>
    <scope>NUCLEOTIDE SEQUENCE [LARGE SCALE GENOMIC DNA]</scope>
    <source>
        <strain evidence="4">CGMCC 4.7192</strain>
    </source>
</reference>
<comment type="caution">
    <text evidence="3">The sequence shown here is derived from an EMBL/GenBank/DDBJ whole genome shotgun (WGS) entry which is preliminary data.</text>
</comment>
<name>A0ABW5BHS2_9PROT</name>